<dbReference type="EMBL" id="MU004235">
    <property type="protein sequence ID" value="KAF2669270.1"/>
    <property type="molecule type" value="Genomic_DNA"/>
</dbReference>
<evidence type="ECO:0000313" key="4">
    <source>
        <dbReference type="EMBL" id="KAF2669270.1"/>
    </source>
</evidence>
<feature type="domain" description="C2H2-type" evidence="3">
    <location>
        <begin position="284"/>
        <end position="313"/>
    </location>
</feature>
<feature type="region of interest" description="Disordered" evidence="2">
    <location>
        <begin position="238"/>
        <end position="263"/>
    </location>
</feature>
<proteinExistence type="predicted"/>
<reference evidence="4" key="1">
    <citation type="journal article" date="2020" name="Stud. Mycol.">
        <title>101 Dothideomycetes genomes: a test case for predicting lifestyles and emergence of pathogens.</title>
        <authorList>
            <person name="Haridas S."/>
            <person name="Albert R."/>
            <person name="Binder M."/>
            <person name="Bloem J."/>
            <person name="Labutti K."/>
            <person name="Salamov A."/>
            <person name="Andreopoulos B."/>
            <person name="Baker S."/>
            <person name="Barry K."/>
            <person name="Bills G."/>
            <person name="Bluhm B."/>
            <person name="Cannon C."/>
            <person name="Castanera R."/>
            <person name="Culley D."/>
            <person name="Daum C."/>
            <person name="Ezra D."/>
            <person name="Gonzalez J."/>
            <person name="Henrissat B."/>
            <person name="Kuo A."/>
            <person name="Liang C."/>
            <person name="Lipzen A."/>
            <person name="Lutzoni F."/>
            <person name="Magnuson J."/>
            <person name="Mondo S."/>
            <person name="Nolan M."/>
            <person name="Ohm R."/>
            <person name="Pangilinan J."/>
            <person name="Park H.-J."/>
            <person name="Ramirez L."/>
            <person name="Alfaro M."/>
            <person name="Sun H."/>
            <person name="Tritt A."/>
            <person name="Yoshinaga Y."/>
            <person name="Zwiers L.-H."/>
            <person name="Turgeon B."/>
            <person name="Goodwin S."/>
            <person name="Spatafora J."/>
            <person name="Crous P."/>
            <person name="Grigoriev I."/>
        </authorList>
    </citation>
    <scope>NUCLEOTIDE SEQUENCE</scope>
    <source>
        <strain evidence="4">CBS 115976</strain>
    </source>
</reference>
<dbReference type="Gene3D" id="3.30.160.60">
    <property type="entry name" value="Classic Zinc Finger"/>
    <property type="match status" value="1"/>
</dbReference>
<keyword evidence="1" id="KW-0862">Zinc</keyword>
<protein>
    <recommendedName>
        <fullName evidence="3">C2H2-type domain-containing protein</fullName>
    </recommendedName>
</protein>
<organism evidence="4 5">
    <name type="scientific">Microthyrium microscopicum</name>
    <dbReference type="NCBI Taxonomy" id="703497"/>
    <lineage>
        <taxon>Eukaryota</taxon>
        <taxon>Fungi</taxon>
        <taxon>Dikarya</taxon>
        <taxon>Ascomycota</taxon>
        <taxon>Pezizomycotina</taxon>
        <taxon>Dothideomycetes</taxon>
        <taxon>Dothideomycetes incertae sedis</taxon>
        <taxon>Microthyriales</taxon>
        <taxon>Microthyriaceae</taxon>
        <taxon>Microthyrium</taxon>
    </lineage>
</organism>
<dbReference type="Proteomes" id="UP000799302">
    <property type="component" value="Unassembled WGS sequence"/>
</dbReference>
<keyword evidence="1" id="KW-0479">Metal-binding</keyword>
<evidence type="ECO:0000256" key="1">
    <source>
        <dbReference type="PROSITE-ProRule" id="PRU00042"/>
    </source>
</evidence>
<keyword evidence="5" id="KW-1185">Reference proteome</keyword>
<keyword evidence="1" id="KW-0863">Zinc-finger</keyword>
<evidence type="ECO:0000259" key="3">
    <source>
        <dbReference type="PROSITE" id="PS50157"/>
    </source>
</evidence>
<dbReference type="GO" id="GO:0008270">
    <property type="term" value="F:zinc ion binding"/>
    <property type="evidence" value="ECO:0007669"/>
    <property type="project" value="UniProtKB-KW"/>
</dbReference>
<dbReference type="OrthoDB" id="3564196at2759"/>
<dbReference type="SMART" id="SM00355">
    <property type="entry name" value="ZnF_C2H2"/>
    <property type="match status" value="2"/>
</dbReference>
<feature type="compositionally biased region" description="Low complexity" evidence="2">
    <location>
        <begin position="239"/>
        <end position="252"/>
    </location>
</feature>
<gene>
    <name evidence="4" type="ORF">BT63DRAFT_256093</name>
</gene>
<accession>A0A6A6UBE2</accession>
<dbReference type="PROSITE" id="PS50157">
    <property type="entry name" value="ZINC_FINGER_C2H2_2"/>
    <property type="match status" value="1"/>
</dbReference>
<dbReference type="InterPro" id="IPR013087">
    <property type="entry name" value="Znf_C2H2_type"/>
</dbReference>
<evidence type="ECO:0000313" key="5">
    <source>
        <dbReference type="Proteomes" id="UP000799302"/>
    </source>
</evidence>
<dbReference type="PROSITE" id="PS00028">
    <property type="entry name" value="ZINC_FINGER_C2H2_1"/>
    <property type="match status" value="1"/>
</dbReference>
<evidence type="ECO:0000256" key="2">
    <source>
        <dbReference type="SAM" id="MobiDB-lite"/>
    </source>
</evidence>
<dbReference type="AlphaFoldDB" id="A0A6A6UBE2"/>
<name>A0A6A6UBE2_9PEZI</name>
<sequence>MEAGFLPPHLPCAGSEEHHETHLEVPYSYAGELGRTTPSNNMDDSLAFSTAHTPLNFPSSRASNASAVSGHPQLLHWWNHLPIGRLLQEFREEDMFEENHGVILYHLMEAIAKFDLEIFQPGAGQHISMLCEQGLGNSTIQEMPSDINGFPDQSMKQWESDPYMEEDLLQSSQAISSSIMGAALSTFAFPDPSALPRESVEYDAPMDTSLSSNWTPHEENQFPSTPEPNLETYLRTDHSPSPSYISGSSGSPQIRRIRSASKRTTRAKTMLLQRYGQDEESGNKFCQPCNRGFSSPKDLLRHFESAMHAGDRVHQHRCLDDWECKKGSKGFPRYDNFKRHVKQVHSKTSQEFEQLFPRAVR</sequence>